<name>A0A8C4Q2C9_EPTBU</name>
<dbReference type="InterPro" id="IPR010997">
    <property type="entry name" value="HRDC-like_sf"/>
</dbReference>
<dbReference type="PANTHER" id="PTHR13710">
    <property type="entry name" value="DNA HELICASE RECQ FAMILY MEMBER"/>
    <property type="match status" value="1"/>
</dbReference>
<dbReference type="Gene3D" id="1.10.150.80">
    <property type="entry name" value="HRDC domain"/>
    <property type="match status" value="1"/>
</dbReference>
<reference evidence="10" key="2">
    <citation type="submission" date="2025-09" db="UniProtKB">
        <authorList>
            <consortium name="Ensembl"/>
        </authorList>
    </citation>
    <scope>IDENTIFICATION</scope>
</reference>
<evidence type="ECO:0000256" key="1">
    <source>
        <dbReference type="ARBA" id="ARBA00005446"/>
    </source>
</evidence>
<evidence type="ECO:0000256" key="5">
    <source>
        <dbReference type="ARBA" id="ARBA00023235"/>
    </source>
</evidence>
<dbReference type="EC" id="5.6.2.4" evidence="7"/>
<keyword evidence="7" id="KW-0547">Nucleotide-binding</keyword>
<evidence type="ECO:0000256" key="6">
    <source>
        <dbReference type="ARBA" id="ARBA00034617"/>
    </source>
</evidence>
<dbReference type="FunFam" id="1.10.150.80:FF:000005">
    <property type="entry name" value="Werner syndrome ATP-dependent helicase homolog"/>
    <property type="match status" value="1"/>
</dbReference>
<comment type="catalytic activity">
    <reaction evidence="7">
        <text>ATP + H2O = ADP + phosphate + H(+)</text>
        <dbReference type="Rhea" id="RHEA:13065"/>
        <dbReference type="ChEBI" id="CHEBI:15377"/>
        <dbReference type="ChEBI" id="CHEBI:15378"/>
        <dbReference type="ChEBI" id="CHEBI:30616"/>
        <dbReference type="ChEBI" id="CHEBI:43474"/>
        <dbReference type="ChEBI" id="CHEBI:456216"/>
    </reaction>
</comment>
<evidence type="ECO:0000256" key="4">
    <source>
        <dbReference type="ARBA" id="ARBA00023125"/>
    </source>
</evidence>
<dbReference type="Gene3D" id="1.10.10.10">
    <property type="entry name" value="Winged helix-like DNA-binding domain superfamily/Winged helix DNA-binding domain"/>
    <property type="match status" value="1"/>
</dbReference>
<keyword evidence="2 7" id="KW-0378">Hydrolase</keyword>
<dbReference type="NCBIfam" id="TIGR00614">
    <property type="entry name" value="recQ_fam"/>
    <property type="match status" value="1"/>
</dbReference>
<dbReference type="Pfam" id="PF09382">
    <property type="entry name" value="RQC"/>
    <property type="match status" value="1"/>
</dbReference>
<evidence type="ECO:0000313" key="10">
    <source>
        <dbReference type="Ensembl" id="ENSEBUP00000008901.1"/>
    </source>
</evidence>
<dbReference type="GO" id="GO:0005737">
    <property type="term" value="C:cytoplasm"/>
    <property type="evidence" value="ECO:0007669"/>
    <property type="project" value="TreeGrafter"/>
</dbReference>
<dbReference type="GO" id="GO:0003677">
    <property type="term" value="F:DNA binding"/>
    <property type="evidence" value="ECO:0007669"/>
    <property type="project" value="UniProtKB-KW"/>
</dbReference>
<dbReference type="Pfam" id="PF00570">
    <property type="entry name" value="HRDC"/>
    <property type="match status" value="1"/>
</dbReference>
<keyword evidence="3 7" id="KW-0347">Helicase</keyword>
<evidence type="ECO:0000259" key="9">
    <source>
        <dbReference type="PROSITE" id="PS51194"/>
    </source>
</evidence>
<dbReference type="InterPro" id="IPR002121">
    <property type="entry name" value="HRDC_dom"/>
</dbReference>
<sequence length="619" mass="68196">MTTFDRPNIFLEVRHRSKDIMADLGQIFKNNSLQFELPGQTIVYCLTRSSTEAVAKVLDGAGISCQPYHAGMGMTARKKVQLDFSHHRIQCIVATTAFGLGVDLPDIRMVVHFGAPCDMIAYYQELGRAGRDGLPSRAVIFWTPADIQINRHLISPAQQSTYYSYKLQMLHELEKYLISKACRRRLLLSHFEEPQLIEVTTGLCGTSHCCDNCQLRPALAADTPITTPMQDYRQESLLFLSAVKTLGGRFGVGCVVLFLRGSSAERLPASLRSKSGFGSGKNHPATRWKGLAHLLLAHGFLMESQSSYCKFARLCNLSSKGRLWLNKAEVHGPDSLLLPSLDMPECRRTSNGASSQWISGNTVPPYAVQPLNASTAPRQTGAQVDPRQTELQMVLYGKLIAARQRLAEELQVTPSALATNKILLEMARERPVSEDALLSIDGVSVARAPALAPLLDVIHSYCQQTGVEMTGQQNDLAPTNTTETPSNWLKAKKPQTKVELLDSHWLSTSDPLPGQVQKAVTADGVHPARDRKSTMMEFAPREKGAAQDSGPNTLKTVEVASFYEAKAGEHSQSSIQTDSQGEVRNSPELKVFFSVQSFSLHAFQLEKTVEVSLQHHLLS</sequence>
<dbReference type="GO" id="GO:0000724">
    <property type="term" value="P:double-strand break repair via homologous recombination"/>
    <property type="evidence" value="ECO:0007669"/>
    <property type="project" value="TreeGrafter"/>
</dbReference>
<dbReference type="PROSITE" id="PS51194">
    <property type="entry name" value="HELICASE_CTER"/>
    <property type="match status" value="1"/>
</dbReference>
<dbReference type="GO" id="GO:0005634">
    <property type="term" value="C:nucleus"/>
    <property type="evidence" value="ECO:0007669"/>
    <property type="project" value="UniProtKB-SubCell"/>
</dbReference>
<keyword evidence="7" id="KW-0067">ATP-binding</keyword>
<dbReference type="InterPro" id="IPR044876">
    <property type="entry name" value="HRDC_dom_sf"/>
</dbReference>
<evidence type="ECO:0000256" key="7">
    <source>
        <dbReference type="RuleBase" id="RU364117"/>
    </source>
</evidence>
<dbReference type="InterPro" id="IPR027417">
    <property type="entry name" value="P-loop_NTPase"/>
</dbReference>
<dbReference type="SUPFAM" id="SSF52540">
    <property type="entry name" value="P-loop containing nucleoside triphosphate hydrolases"/>
    <property type="match status" value="1"/>
</dbReference>
<keyword evidence="7" id="KW-0539">Nucleus</keyword>
<dbReference type="SMART" id="SM00341">
    <property type="entry name" value="HRDC"/>
    <property type="match status" value="1"/>
</dbReference>
<comment type="catalytic activity">
    <reaction evidence="6 7">
        <text>Couples ATP hydrolysis with the unwinding of duplex DNA by translocating in the 3'-5' direction.</text>
        <dbReference type="EC" id="5.6.2.4"/>
    </reaction>
</comment>
<keyword evidence="11" id="KW-1185">Reference proteome</keyword>
<keyword evidence="5" id="KW-0413">Isomerase</keyword>
<dbReference type="Pfam" id="PF00271">
    <property type="entry name" value="Helicase_C"/>
    <property type="match status" value="1"/>
</dbReference>
<dbReference type="SMART" id="SM00490">
    <property type="entry name" value="HELICc"/>
    <property type="match status" value="1"/>
</dbReference>
<organism evidence="10 11">
    <name type="scientific">Eptatretus burgeri</name>
    <name type="common">Inshore hagfish</name>
    <dbReference type="NCBI Taxonomy" id="7764"/>
    <lineage>
        <taxon>Eukaryota</taxon>
        <taxon>Metazoa</taxon>
        <taxon>Chordata</taxon>
        <taxon>Craniata</taxon>
        <taxon>Vertebrata</taxon>
        <taxon>Cyclostomata</taxon>
        <taxon>Myxini</taxon>
        <taxon>Myxiniformes</taxon>
        <taxon>Myxinidae</taxon>
        <taxon>Eptatretinae</taxon>
        <taxon>Eptatretus</taxon>
    </lineage>
</organism>
<dbReference type="GO" id="GO:0006260">
    <property type="term" value="P:DNA replication"/>
    <property type="evidence" value="ECO:0007669"/>
    <property type="project" value="InterPro"/>
</dbReference>
<proteinExistence type="inferred from homology"/>
<evidence type="ECO:0000256" key="2">
    <source>
        <dbReference type="ARBA" id="ARBA00022801"/>
    </source>
</evidence>
<dbReference type="Ensembl" id="ENSEBUT00000009415.1">
    <property type="protein sequence ID" value="ENSEBUP00000008901.1"/>
    <property type="gene ID" value="ENSEBUG00000005758.1"/>
</dbReference>
<evidence type="ECO:0000256" key="3">
    <source>
        <dbReference type="ARBA" id="ARBA00022806"/>
    </source>
</evidence>
<evidence type="ECO:0000313" key="11">
    <source>
        <dbReference type="Proteomes" id="UP000694388"/>
    </source>
</evidence>
<dbReference type="InterPro" id="IPR001650">
    <property type="entry name" value="Helicase_C-like"/>
</dbReference>
<dbReference type="GO" id="GO:0043138">
    <property type="term" value="F:3'-5' DNA helicase activity"/>
    <property type="evidence" value="ECO:0007669"/>
    <property type="project" value="UniProtKB-EC"/>
</dbReference>
<dbReference type="Gene3D" id="3.40.50.300">
    <property type="entry name" value="P-loop containing nucleotide triphosphate hydrolases"/>
    <property type="match status" value="1"/>
</dbReference>
<dbReference type="GO" id="GO:0009378">
    <property type="term" value="F:four-way junction helicase activity"/>
    <property type="evidence" value="ECO:0007669"/>
    <property type="project" value="TreeGrafter"/>
</dbReference>
<dbReference type="GeneTree" id="ENSGT00940000159168"/>
<reference evidence="10" key="1">
    <citation type="submission" date="2025-08" db="UniProtKB">
        <authorList>
            <consortium name="Ensembl"/>
        </authorList>
    </citation>
    <scope>IDENTIFICATION</scope>
</reference>
<dbReference type="GO" id="GO:0005694">
    <property type="term" value="C:chromosome"/>
    <property type="evidence" value="ECO:0007669"/>
    <property type="project" value="TreeGrafter"/>
</dbReference>
<dbReference type="SMART" id="SM00956">
    <property type="entry name" value="RQC"/>
    <property type="match status" value="1"/>
</dbReference>
<feature type="domain" description="Helicase C-terminal" evidence="9">
    <location>
        <begin position="23"/>
        <end position="173"/>
    </location>
</feature>
<keyword evidence="4" id="KW-0238">DNA-binding</keyword>
<comment type="subcellular location">
    <subcellularLocation>
        <location evidence="7">Nucleus</location>
    </subcellularLocation>
</comment>
<dbReference type="PROSITE" id="PS50967">
    <property type="entry name" value="HRDC"/>
    <property type="match status" value="1"/>
</dbReference>
<dbReference type="Proteomes" id="UP000694388">
    <property type="component" value="Unplaced"/>
</dbReference>
<dbReference type="InterPro" id="IPR036388">
    <property type="entry name" value="WH-like_DNA-bd_sf"/>
</dbReference>
<dbReference type="SUPFAM" id="SSF47819">
    <property type="entry name" value="HRDC-like"/>
    <property type="match status" value="1"/>
</dbReference>
<dbReference type="InterPro" id="IPR018982">
    <property type="entry name" value="RQC_domain"/>
</dbReference>
<dbReference type="InterPro" id="IPR032284">
    <property type="entry name" value="RecQ_Zn-bd"/>
</dbReference>
<protein>
    <recommendedName>
        <fullName evidence="7">ATP-dependent DNA helicase</fullName>
        <ecNumber evidence="7">5.6.2.4</ecNumber>
    </recommendedName>
</protein>
<dbReference type="InterPro" id="IPR004589">
    <property type="entry name" value="DNA_helicase_ATP-dep_RecQ"/>
</dbReference>
<dbReference type="PANTHER" id="PTHR13710:SF120">
    <property type="entry name" value="BIFUNCTIONAL 3'-5' EXONUCLEASE_ATP-DEPENDENT HELICASE WRN"/>
    <property type="match status" value="1"/>
</dbReference>
<evidence type="ECO:0000259" key="8">
    <source>
        <dbReference type="PROSITE" id="PS50967"/>
    </source>
</evidence>
<dbReference type="Pfam" id="PF16124">
    <property type="entry name" value="RecQ_Zn_bind"/>
    <property type="match status" value="1"/>
</dbReference>
<dbReference type="AlphaFoldDB" id="A0A8C4Q2C9"/>
<feature type="domain" description="HRDC" evidence="8">
    <location>
        <begin position="389"/>
        <end position="468"/>
    </location>
</feature>
<dbReference type="GO" id="GO:0005524">
    <property type="term" value="F:ATP binding"/>
    <property type="evidence" value="ECO:0007669"/>
    <property type="project" value="UniProtKB-KW"/>
</dbReference>
<dbReference type="GO" id="GO:0016787">
    <property type="term" value="F:hydrolase activity"/>
    <property type="evidence" value="ECO:0007669"/>
    <property type="project" value="UniProtKB-KW"/>
</dbReference>
<accession>A0A8C4Q2C9</accession>
<comment type="similarity">
    <text evidence="1 7">Belongs to the helicase family. RecQ subfamily.</text>
</comment>